<comment type="similarity">
    <text evidence="1">Belongs to the small heat shock protein (HSP20) family.</text>
</comment>
<feature type="compositionally biased region" description="Low complexity" evidence="2">
    <location>
        <begin position="264"/>
        <end position="281"/>
    </location>
</feature>
<feature type="compositionally biased region" description="Pro residues" evidence="2">
    <location>
        <begin position="225"/>
        <end position="242"/>
    </location>
</feature>
<feature type="compositionally biased region" description="Low complexity" evidence="2">
    <location>
        <begin position="243"/>
        <end position="255"/>
    </location>
</feature>
<evidence type="ECO:0000256" key="1">
    <source>
        <dbReference type="PROSITE-ProRule" id="PRU00285"/>
    </source>
</evidence>
<proteinExistence type="inferred from homology"/>
<evidence type="ECO:0000259" key="3">
    <source>
        <dbReference type="PROSITE" id="PS01031"/>
    </source>
</evidence>
<protein>
    <recommendedName>
        <fullName evidence="3">SHSP domain-containing protein</fullName>
    </recommendedName>
</protein>
<accession>A0A8H5LH95</accession>
<dbReference type="PROSITE" id="PS01031">
    <property type="entry name" value="SHSP"/>
    <property type="match status" value="1"/>
</dbReference>
<dbReference type="OrthoDB" id="1431247at2759"/>
<dbReference type="Proteomes" id="UP000559256">
    <property type="component" value="Unassembled WGS sequence"/>
</dbReference>
<reference evidence="4 5" key="1">
    <citation type="journal article" date="2020" name="ISME J.">
        <title>Uncovering the hidden diversity of litter-decomposition mechanisms in mushroom-forming fungi.</title>
        <authorList>
            <person name="Floudas D."/>
            <person name="Bentzer J."/>
            <person name="Ahren D."/>
            <person name="Johansson T."/>
            <person name="Persson P."/>
            <person name="Tunlid A."/>
        </authorList>
    </citation>
    <scope>NUCLEOTIDE SEQUENCE [LARGE SCALE GENOMIC DNA]</scope>
    <source>
        <strain evidence="4 5">CBS 291.85</strain>
    </source>
</reference>
<gene>
    <name evidence="4" type="ORF">D9758_005838</name>
</gene>
<keyword evidence="5" id="KW-1185">Reference proteome</keyword>
<evidence type="ECO:0000313" key="5">
    <source>
        <dbReference type="Proteomes" id="UP000559256"/>
    </source>
</evidence>
<dbReference type="AlphaFoldDB" id="A0A8H5LH95"/>
<dbReference type="InterPro" id="IPR008978">
    <property type="entry name" value="HSP20-like_chaperone"/>
</dbReference>
<evidence type="ECO:0000256" key="2">
    <source>
        <dbReference type="SAM" id="MobiDB-lite"/>
    </source>
</evidence>
<dbReference type="CDD" id="cd06464">
    <property type="entry name" value="ACD_sHsps-like"/>
    <property type="match status" value="1"/>
</dbReference>
<feature type="domain" description="SHSP" evidence="3">
    <location>
        <begin position="281"/>
        <end position="382"/>
    </location>
</feature>
<dbReference type="InterPro" id="IPR002068">
    <property type="entry name" value="A-crystallin/Hsp20_dom"/>
</dbReference>
<feature type="compositionally biased region" description="Pro residues" evidence="2">
    <location>
        <begin position="147"/>
        <end position="157"/>
    </location>
</feature>
<evidence type="ECO:0000313" key="4">
    <source>
        <dbReference type="EMBL" id="KAF5357381.1"/>
    </source>
</evidence>
<feature type="compositionally biased region" description="Low complexity" evidence="2">
    <location>
        <begin position="66"/>
        <end position="79"/>
    </location>
</feature>
<dbReference type="Gene3D" id="2.60.40.790">
    <property type="match status" value="1"/>
</dbReference>
<organism evidence="4 5">
    <name type="scientific">Tetrapyrgos nigripes</name>
    <dbReference type="NCBI Taxonomy" id="182062"/>
    <lineage>
        <taxon>Eukaryota</taxon>
        <taxon>Fungi</taxon>
        <taxon>Dikarya</taxon>
        <taxon>Basidiomycota</taxon>
        <taxon>Agaricomycotina</taxon>
        <taxon>Agaricomycetes</taxon>
        <taxon>Agaricomycetidae</taxon>
        <taxon>Agaricales</taxon>
        <taxon>Marasmiineae</taxon>
        <taxon>Marasmiaceae</taxon>
        <taxon>Tetrapyrgos</taxon>
    </lineage>
</organism>
<feature type="compositionally biased region" description="Pro residues" evidence="2">
    <location>
        <begin position="203"/>
        <end position="212"/>
    </location>
</feature>
<sequence length="382" mass="41319">MSERPEINRTASHSKRHASFNSPREVPLPSPNLLRNSYFDLMADDPSPSQPQPVFPHPRPYSLPHSSSSSSSGASSFGSVAPEPKFYGKAPQVDRSSSASLPLPNQLPFDALPKLPGHLRPSSHVGDVAKSTLREEPSESDSTDAPTPNPLRDPPPFKSLRNHDLRLSLSSQSSSLPPPDPPLIFPPPSPPRNMGTMSASPKPQTPPPPPSPHVNRFINGEDLPPVLPPRSTPRSSNPPDPGRPSTSSSSTTVSSPPHPQPNGQTSQSAPATSTSTPAYAPFLSHLPPPADSWIEVETTPSEYKLNVRLPGFKRDGITLATKRRRILHVVADSWENGGGHFERRISFGYDADLAQVRAEFDGEMLRIIIPRRVVTNGMGGMM</sequence>
<feature type="compositionally biased region" description="Pro residues" evidence="2">
    <location>
        <begin position="48"/>
        <end position="61"/>
    </location>
</feature>
<name>A0A8H5LH95_9AGAR</name>
<feature type="region of interest" description="Disordered" evidence="2">
    <location>
        <begin position="1"/>
        <end position="284"/>
    </location>
</feature>
<dbReference type="SUPFAM" id="SSF49764">
    <property type="entry name" value="HSP20-like chaperones"/>
    <property type="match status" value="1"/>
</dbReference>
<comment type="caution">
    <text evidence="4">The sequence shown here is derived from an EMBL/GenBank/DDBJ whole genome shotgun (WGS) entry which is preliminary data.</text>
</comment>
<feature type="compositionally biased region" description="Pro residues" evidence="2">
    <location>
        <begin position="176"/>
        <end position="191"/>
    </location>
</feature>
<dbReference type="EMBL" id="JAACJM010000052">
    <property type="protein sequence ID" value="KAF5357381.1"/>
    <property type="molecule type" value="Genomic_DNA"/>
</dbReference>